<reference evidence="5" key="1">
    <citation type="submission" date="2016-10" db="EMBL/GenBank/DDBJ databases">
        <authorList>
            <person name="Varghese N."/>
            <person name="Submissions S."/>
        </authorList>
    </citation>
    <scope>NUCLEOTIDE SEQUENCE [LARGE SCALE GENOMIC DNA]</scope>
    <source>
        <strain evidence="5">8N4</strain>
    </source>
</reference>
<dbReference type="Proteomes" id="UP000242515">
    <property type="component" value="Unassembled WGS sequence"/>
</dbReference>
<dbReference type="NCBIfam" id="TIGR01541">
    <property type="entry name" value="tape_meas_lam_C"/>
    <property type="match status" value="1"/>
</dbReference>
<dbReference type="Pfam" id="PF06791">
    <property type="entry name" value="TMP_2"/>
    <property type="match status" value="1"/>
</dbReference>
<dbReference type="Pfam" id="PF09718">
    <property type="entry name" value="Tape_meas_lam_C"/>
    <property type="match status" value="1"/>
</dbReference>
<feature type="domain" description="Bacteriophage tail tape measure N-terminal" evidence="2">
    <location>
        <begin position="114"/>
        <end position="317"/>
    </location>
</feature>
<evidence type="ECO:0000259" key="3">
    <source>
        <dbReference type="Pfam" id="PF09718"/>
    </source>
</evidence>
<proteinExistence type="predicted"/>
<protein>
    <submittedName>
        <fullName evidence="4">Phage tail tape measure protein, lambda family</fullName>
    </submittedName>
</protein>
<evidence type="ECO:0000256" key="1">
    <source>
        <dbReference type="SAM" id="Coils"/>
    </source>
</evidence>
<keyword evidence="1" id="KW-0175">Coiled coil</keyword>
<dbReference type="STRING" id="988801.SAMN05216522_10220"/>
<feature type="domain" description="Bacteriophage tail tape measure C-terminal" evidence="3">
    <location>
        <begin position="707"/>
        <end position="780"/>
    </location>
</feature>
<dbReference type="OrthoDB" id="79849at2"/>
<evidence type="ECO:0000259" key="2">
    <source>
        <dbReference type="Pfam" id="PF06791"/>
    </source>
</evidence>
<dbReference type="Pfam" id="PF24622">
    <property type="entry name" value="TMP_4"/>
    <property type="match status" value="1"/>
</dbReference>
<dbReference type="EMBL" id="FOGC01000002">
    <property type="protein sequence ID" value="SEQ27816.1"/>
    <property type="molecule type" value="Genomic_DNA"/>
</dbReference>
<organism evidence="4 5">
    <name type="scientific">Rosenbergiella nectarea</name>
    <dbReference type="NCBI Taxonomy" id="988801"/>
    <lineage>
        <taxon>Bacteria</taxon>
        <taxon>Pseudomonadati</taxon>
        <taxon>Pseudomonadota</taxon>
        <taxon>Gammaproteobacteria</taxon>
        <taxon>Enterobacterales</taxon>
        <taxon>Erwiniaceae</taxon>
        <taxon>Rosenbergiella</taxon>
    </lineage>
</organism>
<sequence>MAEQTSRLAVIIDSSGAQKNTDSLASSLAKLTQAGQKAADGAGKVTKATQDESQALSQLLDRIDPVNAALNKLDQQQRQLAGFKAKGFLDTDTFDAYSKKIDDARLRLGQMSEQLVKTGQSSKQAAWAMRMIPAQMTDIVVGLSTGQSPFMVLMQQGGQLKDMFGGIGPAIRGVGGYVMGLVSPFTIAAGAVAAYGVAFYQAQEEMDALNKSANTLNNVSGLNLSQITALAHSASALGVSYGDAISAVGSLTQSLSTNADMYPQIIKASSDYASASGQDLNSVVGMFSQLSDSSGKSIDQLDDKLGFLTAAQRKQIDAALEGGNTADAQRQAFSALSDKLGELTTKLNQGATGWNNFWHSLGSGASNSWEVFKEIAGGNYLDNADIRKYQQRTQQRSNAMSSGTWTSDNEQHYQMLNDTPIIKAYVSQLSNLGDAQKKLQEQSYLKQLNTDLSNNADATTKAREALAKLDSQFKQQPKNIQDQGRSDYLALRAKYSQNLADAESAAAKKDRAPATKAYSEDAGSRLIDQLNQQHAALSAQIDTTDKLSAAQQALVKWEQQLADIKGKSTLTADQKSLLANQDKITALYQQNAALERQQQLVKQTAALSGYQGNLNRDISSRNSQYSNDESAASGARSAYQQGILTQRITLEQQLNDKIIQLRQQRTSATTEIDRQTIDQEIAMQQSANDKMLADYDAHTQRMTAMRGSWSNGAEKAWQEYADSASNASGMTQTLFSDAFSSMEDAIASFSTSGKLSFKGFANSVISDIARIAARMAISGIASSAIGAVSSLFSPSVAGNAGTALSGNGALGLSTSYTSYLKGGYDGGGFTGEGGKYDPAGIVHKGEFVFTKEATSRIGKDNLAQIMKGYSSGGYVGAPTGRTPSTSKQISNSGGFSMGDINVTIDSNGNASSSSVSDGQGIAKQIQAAVINTINDQANRQGTPLWRAIKGR</sequence>
<keyword evidence="5" id="KW-1185">Reference proteome</keyword>
<accession>A0A1H9EPY0</accession>
<dbReference type="InterPro" id="IPR006431">
    <property type="entry name" value="Phage_tape_meas_C"/>
</dbReference>
<evidence type="ECO:0000313" key="4">
    <source>
        <dbReference type="EMBL" id="SEQ27816.1"/>
    </source>
</evidence>
<dbReference type="AlphaFoldDB" id="A0A1H9EPY0"/>
<feature type="coiled-coil region" evidence="1">
    <location>
        <begin position="527"/>
        <end position="567"/>
    </location>
</feature>
<evidence type="ECO:0000313" key="5">
    <source>
        <dbReference type="Proteomes" id="UP000242515"/>
    </source>
</evidence>
<name>A0A1H9EPY0_9GAMM</name>
<dbReference type="RefSeq" id="WP_092672529.1">
    <property type="nucleotide sequence ID" value="NZ_FOGC01000002.1"/>
</dbReference>
<gene>
    <name evidence="4" type="ORF">SAMN05216522_10220</name>
</gene>
<dbReference type="InterPro" id="IPR009628">
    <property type="entry name" value="Phage_tape_measure_N"/>
</dbReference>